<evidence type="ECO:0000256" key="3">
    <source>
        <dbReference type="ARBA" id="ARBA00023125"/>
    </source>
</evidence>
<keyword evidence="2" id="KW-0815">Transposition</keyword>
<evidence type="ECO:0000313" key="9">
    <source>
        <dbReference type="Proteomes" id="UP000657372"/>
    </source>
</evidence>
<keyword evidence="5" id="KW-0175">Coiled coil</keyword>
<evidence type="ECO:0000256" key="5">
    <source>
        <dbReference type="SAM" id="Coils"/>
    </source>
</evidence>
<feature type="non-terminal residue" evidence="8">
    <location>
        <position position="840"/>
    </location>
</feature>
<reference evidence="8 9" key="1">
    <citation type="submission" date="2020-11" db="EMBL/GenBank/DDBJ databases">
        <title>WGS of Herminiimonas contaminans strain Marseille-Q4544 isolated from planarians Schmidtea mediterranea.</title>
        <authorList>
            <person name="Kangale L."/>
        </authorList>
    </citation>
    <scope>NUCLEOTIDE SEQUENCE [LARGE SCALE GENOMIC DNA]</scope>
    <source>
        <strain evidence="8 9">Marseille-Q4544</strain>
    </source>
</reference>
<name>A0ABS0EYD5_9BURK</name>
<dbReference type="InterPro" id="IPR002513">
    <property type="entry name" value="Tn3_Tnp_DDE_dom"/>
</dbReference>
<evidence type="ECO:0000256" key="4">
    <source>
        <dbReference type="ARBA" id="ARBA00023172"/>
    </source>
</evidence>
<comment type="caution">
    <text evidence="8">The sequence shown here is derived from an EMBL/GenBank/DDBJ whole genome shotgun (WGS) entry which is preliminary data.</text>
</comment>
<feature type="non-terminal residue" evidence="8">
    <location>
        <position position="1"/>
    </location>
</feature>
<feature type="coiled-coil region" evidence="5">
    <location>
        <begin position="311"/>
        <end position="338"/>
    </location>
</feature>
<dbReference type="NCBIfam" id="NF033527">
    <property type="entry name" value="transpos_Tn3"/>
    <property type="match status" value="1"/>
</dbReference>
<evidence type="ECO:0000313" key="8">
    <source>
        <dbReference type="EMBL" id="MBF8179810.1"/>
    </source>
</evidence>
<dbReference type="EMBL" id="JADOEL010000044">
    <property type="protein sequence ID" value="MBF8179810.1"/>
    <property type="molecule type" value="Genomic_DNA"/>
</dbReference>
<gene>
    <name evidence="8" type="ORF">IXC47_19220</name>
</gene>
<organism evidence="8 9">
    <name type="scientific">Herminiimonas contaminans</name>
    <dbReference type="NCBI Taxonomy" id="1111140"/>
    <lineage>
        <taxon>Bacteria</taxon>
        <taxon>Pseudomonadati</taxon>
        <taxon>Pseudomonadota</taxon>
        <taxon>Betaproteobacteria</taxon>
        <taxon>Burkholderiales</taxon>
        <taxon>Oxalobacteraceae</taxon>
        <taxon>Herminiimonas</taxon>
    </lineage>
</organism>
<comment type="similarity">
    <text evidence="1">Belongs to the transposase 7 family.</text>
</comment>
<keyword evidence="3" id="KW-0238">DNA-binding</keyword>
<feature type="domain" description="Tn3 transposase DDE" evidence="6">
    <location>
        <begin position="587"/>
        <end position="840"/>
    </location>
</feature>
<dbReference type="Proteomes" id="UP000657372">
    <property type="component" value="Unassembled WGS sequence"/>
</dbReference>
<keyword evidence="4" id="KW-0233">DNA recombination</keyword>
<keyword evidence="9" id="KW-1185">Reference proteome</keyword>
<dbReference type="Pfam" id="PF01526">
    <property type="entry name" value="DDE_Tnp_Tn3"/>
    <property type="match status" value="1"/>
</dbReference>
<feature type="domain" description="DUF4158" evidence="7">
    <location>
        <begin position="5"/>
        <end position="168"/>
    </location>
</feature>
<evidence type="ECO:0000259" key="7">
    <source>
        <dbReference type="Pfam" id="PF13700"/>
    </source>
</evidence>
<dbReference type="InterPro" id="IPR047653">
    <property type="entry name" value="Tn3-like_transpos"/>
</dbReference>
<accession>A0ABS0EYD5</accession>
<proteinExistence type="inferred from homology"/>
<dbReference type="Pfam" id="PF13700">
    <property type="entry name" value="DUF4158"/>
    <property type="match status" value="1"/>
</dbReference>
<dbReference type="InterPro" id="IPR025296">
    <property type="entry name" value="DUF4158"/>
</dbReference>
<evidence type="ECO:0000256" key="2">
    <source>
        <dbReference type="ARBA" id="ARBA00022578"/>
    </source>
</evidence>
<evidence type="ECO:0000259" key="6">
    <source>
        <dbReference type="Pfam" id="PF01526"/>
    </source>
</evidence>
<sequence>GSTVLTSIHETAYPRFKPDLTQRELDEIYTPNETEQRFARRVGRGNASRLYLMILLKAVQRLGYFPMLAEVPASIVSFVTKALGVNSVPLRMLVEEEKSRARRDFIDAIRAHLKIQPITKDTDKAIELAATQAAQTKQELADIINVVIEELIRQRYELPAFSRLNRTAFRIRNQVNEQYFHTLTDPLPAAVTSQFDAMLTLSAGQLVTGWQQIKQDPKKPTNTEVRQYLERVKWLKSWACELPQVDHIPVVKRGQYVYEARALDAADLKAMQQNKRYALMVLLFHAQLSKALDDAVDIFVRKMRKLHSGAVEQLQLYYQEHQKRAEKLVSQLRDVLEAFQEGETDQERGKRIANAMHDNPENLLAECEEHMAYAGNNYLPFMLVPYQTQRPLLLNCLGLLDLESTSADLSLIESIRFVLANRQSHKEWLSIVDTNINLKWLPEKWRRPVTGQRSGPVNEVNRKYFELCVLTEAMQELQSGDLYVANSDQYSDYRVQLVDWDTYEAQVAEYGAMLDFPTDPKHFVTNLRKWLVDTASRTDEGMPDNEHVDLNGTEIILRKHSKDIKPAALDHIDKELTARLPEKNILDILVEAETWLDLHKQFGTLSGFESKIDDPRKRFVTTLFCYGCNLGPTQTARSVKGLSRKQVAWLNLHHVTEERLEKATVQVINAYNKFSLPKFWGTGKSASADGTKWNMYEQNLLSEYHIRYGGYGGIGYYHVSDMYIALFSHFIPCGVYEAIYILDGLIKNESDIQPDTLHGDTHAQSAPVFGLAYLLGINLMPRIRQLKKLVFYKPERGIRYEHINGLFSEAVNWEIIETHLPDMLRIALSIKAGKITPSTI</sequence>
<evidence type="ECO:0000256" key="1">
    <source>
        <dbReference type="ARBA" id="ARBA00009402"/>
    </source>
</evidence>
<protein>
    <submittedName>
        <fullName evidence="8">Tn3 family transposase</fullName>
    </submittedName>
</protein>